<keyword evidence="2" id="KW-0732">Signal</keyword>
<feature type="chain" id="PRO_5042046780" evidence="2">
    <location>
        <begin position="25"/>
        <end position="199"/>
    </location>
</feature>
<evidence type="ECO:0000256" key="1">
    <source>
        <dbReference type="SAM" id="MobiDB-lite"/>
    </source>
</evidence>
<feature type="signal peptide" evidence="2">
    <location>
        <begin position="1"/>
        <end position="24"/>
    </location>
</feature>
<dbReference type="Proteomes" id="UP001295423">
    <property type="component" value="Unassembled WGS sequence"/>
</dbReference>
<dbReference type="AlphaFoldDB" id="A0AAD2FKZ1"/>
<reference evidence="3" key="1">
    <citation type="submission" date="2023-08" db="EMBL/GenBank/DDBJ databases">
        <authorList>
            <person name="Audoor S."/>
            <person name="Bilcke G."/>
        </authorList>
    </citation>
    <scope>NUCLEOTIDE SEQUENCE</scope>
</reference>
<feature type="compositionally biased region" description="Low complexity" evidence="1">
    <location>
        <begin position="79"/>
        <end position="92"/>
    </location>
</feature>
<feature type="compositionally biased region" description="Basic and acidic residues" evidence="1">
    <location>
        <begin position="115"/>
        <end position="126"/>
    </location>
</feature>
<feature type="compositionally biased region" description="Low complexity" evidence="1">
    <location>
        <begin position="34"/>
        <end position="52"/>
    </location>
</feature>
<organism evidence="3 4">
    <name type="scientific">Cylindrotheca closterium</name>
    <dbReference type="NCBI Taxonomy" id="2856"/>
    <lineage>
        <taxon>Eukaryota</taxon>
        <taxon>Sar</taxon>
        <taxon>Stramenopiles</taxon>
        <taxon>Ochrophyta</taxon>
        <taxon>Bacillariophyta</taxon>
        <taxon>Bacillariophyceae</taxon>
        <taxon>Bacillariophycidae</taxon>
        <taxon>Bacillariales</taxon>
        <taxon>Bacillariaceae</taxon>
        <taxon>Cylindrotheca</taxon>
    </lineage>
</organism>
<keyword evidence="4" id="KW-1185">Reference proteome</keyword>
<dbReference type="EMBL" id="CAKOGP040000779">
    <property type="protein sequence ID" value="CAJ1938892.1"/>
    <property type="molecule type" value="Genomic_DNA"/>
</dbReference>
<feature type="region of interest" description="Disordered" evidence="1">
    <location>
        <begin position="34"/>
        <end position="92"/>
    </location>
</feature>
<gene>
    <name evidence="3" type="ORF">CYCCA115_LOCUS6320</name>
</gene>
<sequence>MKTTSTQLLFTSLSMAASLATVESFHVPQQLVASSASSRPSSALRAEISSSSPDDGGFDLRKMSKELMQQKNTKHQEDQQQQTNNNNNAGANDIASRYMSFATGSPKPFVTSSTWKKEDTTTKQEEQSIDAPSTGYYEDYSVPTPNTDEWFTTLAELEDRMEQTRRSLDEYTMKHTQAWGAESSVHSPTSMYDFEGCWQ</sequence>
<evidence type="ECO:0000313" key="3">
    <source>
        <dbReference type="EMBL" id="CAJ1938892.1"/>
    </source>
</evidence>
<evidence type="ECO:0000313" key="4">
    <source>
        <dbReference type="Proteomes" id="UP001295423"/>
    </source>
</evidence>
<name>A0AAD2FKZ1_9STRA</name>
<proteinExistence type="predicted"/>
<feature type="region of interest" description="Disordered" evidence="1">
    <location>
        <begin position="108"/>
        <end position="142"/>
    </location>
</feature>
<protein>
    <submittedName>
        <fullName evidence="3">Uncharacterized protein</fullName>
    </submittedName>
</protein>
<comment type="caution">
    <text evidence="3">The sequence shown here is derived from an EMBL/GenBank/DDBJ whole genome shotgun (WGS) entry which is preliminary data.</text>
</comment>
<accession>A0AAD2FKZ1</accession>
<evidence type="ECO:0000256" key="2">
    <source>
        <dbReference type="SAM" id="SignalP"/>
    </source>
</evidence>